<feature type="domain" description="G-protein coupled receptors family 3 profile" evidence="13">
    <location>
        <begin position="569"/>
        <end position="824"/>
    </location>
</feature>
<dbReference type="CDD" id="cd15283">
    <property type="entry name" value="7tmC_V2R_pheromone"/>
    <property type="match status" value="1"/>
</dbReference>
<keyword evidence="5 11" id="KW-1133">Transmembrane helix</keyword>
<feature type="transmembrane region" description="Helical" evidence="11">
    <location>
        <begin position="684"/>
        <end position="702"/>
    </location>
</feature>
<evidence type="ECO:0000259" key="13">
    <source>
        <dbReference type="PROSITE" id="PS50259"/>
    </source>
</evidence>
<keyword evidence="8" id="KW-0675">Receptor</keyword>
<keyword evidence="9" id="KW-0325">Glycoprotein</keyword>
<dbReference type="Proteomes" id="UP000694871">
    <property type="component" value="Unplaced"/>
</dbReference>
<dbReference type="PROSITE" id="PS50259">
    <property type="entry name" value="G_PROTEIN_RECEP_F3_4"/>
    <property type="match status" value="1"/>
</dbReference>
<evidence type="ECO:0000256" key="7">
    <source>
        <dbReference type="ARBA" id="ARBA00023136"/>
    </source>
</evidence>
<feature type="transmembrane region" description="Helical" evidence="11">
    <location>
        <begin position="639"/>
        <end position="663"/>
    </location>
</feature>
<keyword evidence="14" id="KW-1185">Reference proteome</keyword>
<dbReference type="GeneID" id="107112061"/>
<dbReference type="Pfam" id="PF01094">
    <property type="entry name" value="ANF_receptor"/>
    <property type="match status" value="1"/>
</dbReference>
<keyword evidence="10" id="KW-0807">Transducer</keyword>
<gene>
    <name evidence="15" type="primary">LOC107112061</name>
</gene>
<evidence type="ECO:0000313" key="15">
    <source>
        <dbReference type="RefSeq" id="XP_015268616.1"/>
    </source>
</evidence>
<keyword evidence="4 12" id="KW-0732">Signal</keyword>
<evidence type="ECO:0000256" key="10">
    <source>
        <dbReference type="ARBA" id="ARBA00023224"/>
    </source>
</evidence>
<dbReference type="PANTHER" id="PTHR24061:SF599">
    <property type="entry name" value="G-PROTEIN COUPLED RECEPTORS FAMILY 3 PROFILE DOMAIN-CONTAINING PROTEIN"/>
    <property type="match status" value="1"/>
</dbReference>
<feature type="transmembrane region" description="Helical" evidence="11">
    <location>
        <begin position="569"/>
        <end position="588"/>
    </location>
</feature>
<dbReference type="RefSeq" id="XP_015268616.1">
    <property type="nucleotide sequence ID" value="XM_015413130.1"/>
</dbReference>
<dbReference type="InterPro" id="IPR001828">
    <property type="entry name" value="ANF_lig-bd_rcpt"/>
</dbReference>
<evidence type="ECO:0000256" key="3">
    <source>
        <dbReference type="ARBA" id="ARBA00022692"/>
    </source>
</evidence>
<dbReference type="Pfam" id="PF00003">
    <property type="entry name" value="7tm_3"/>
    <property type="match status" value="1"/>
</dbReference>
<dbReference type="InterPro" id="IPR011500">
    <property type="entry name" value="GPCR_3_9-Cys_dom"/>
</dbReference>
<keyword evidence="6" id="KW-0297">G-protein coupled receptor</keyword>
<evidence type="ECO:0000256" key="1">
    <source>
        <dbReference type="ARBA" id="ARBA00004651"/>
    </source>
</evidence>
<keyword evidence="2" id="KW-1003">Cell membrane</keyword>
<evidence type="ECO:0000256" key="6">
    <source>
        <dbReference type="ARBA" id="ARBA00023040"/>
    </source>
</evidence>
<dbReference type="PROSITE" id="PS00981">
    <property type="entry name" value="G_PROTEIN_RECEP_F3_3"/>
    <property type="match status" value="1"/>
</dbReference>
<dbReference type="PRINTS" id="PR00248">
    <property type="entry name" value="GPCRMGR"/>
</dbReference>
<proteinExistence type="predicted"/>
<evidence type="ECO:0000313" key="14">
    <source>
        <dbReference type="Proteomes" id="UP000694871"/>
    </source>
</evidence>
<name>A0ABM1K4H9_GEKJA</name>
<dbReference type="InterPro" id="IPR000068">
    <property type="entry name" value="GPCR_3_Ca_sens_rcpt-rel"/>
</dbReference>
<feature type="transmembrane region" description="Helical" evidence="11">
    <location>
        <begin position="727"/>
        <end position="751"/>
    </location>
</feature>
<feature type="chain" id="PRO_5045978930" evidence="12">
    <location>
        <begin position="19"/>
        <end position="834"/>
    </location>
</feature>
<keyword evidence="7 11" id="KW-0472">Membrane</keyword>
<dbReference type="InterPro" id="IPR017979">
    <property type="entry name" value="GPCR_3_CS"/>
</dbReference>
<evidence type="ECO:0000256" key="5">
    <source>
        <dbReference type="ARBA" id="ARBA00022989"/>
    </source>
</evidence>
<dbReference type="Pfam" id="PF07562">
    <property type="entry name" value="NCD3G"/>
    <property type="match status" value="1"/>
</dbReference>
<reference evidence="15" key="1">
    <citation type="submission" date="2025-08" db="UniProtKB">
        <authorList>
            <consortium name="RefSeq"/>
        </authorList>
    </citation>
    <scope>IDENTIFICATION</scope>
</reference>
<evidence type="ECO:0000256" key="9">
    <source>
        <dbReference type="ARBA" id="ARBA00023180"/>
    </source>
</evidence>
<feature type="transmembrane region" description="Helical" evidence="11">
    <location>
        <begin position="795"/>
        <end position="818"/>
    </location>
</feature>
<sequence>MIILLGLVLVLLLQAACRVPICKCTTCKTLSVLHKYYQPGDLIIAGIISQIFMTSEERTFATHPFQELFDELIYFLASWTYRASIEILSARGNFIPNYMCNTRDNLAAVIGGPNSDVCSFMATILCLYKIPQIIYGSSPLMRNNVQAVFFHQLFPNGNHQYTGMLKLLQHFKWIWIGIMYVDNENGESFVQNVIPRFSHGGICFDFIKKFPKLTSSNDTSEMLADGLKAYNIVKGSTANVVVVHGEIDSMIILRTLHHISEFLDEAMAKVWVMTAQIDFTSFTFQRGWSIDFLHGAISFAVHSKDVLGFRDFLQIRNPTSNKEDGFIQDFWEYVFNCSFRSPTIETHSKELCTGEEKLESLPGSIFEMSMTSYSYNIYIAIYALAHALHAMHSSKPKHRGMTDLGRPKFLNQHPWQLHRFLRRVSFNSSSGETISFDQHGELVAGFDIINWVTFPNQSFLRVKVGQIDPKACPEETFVIYEDAITWPCGFKQAQPLSQCNENCPFGYSKASKEGEPFCCYDCLTCPEGKISDKNDMDACFQCPEDHYPNSYQDSCLLKKMTFLSYGEPLGIILAIFAFSFSFLTVLVLRVFIKHQDTPIVKANNRDLTYTLLVSLLLSFLCALLFIGQPEKVTCLFRQITFGIIFTVAVSCLLAKTITVVLAFMVTQPGSRMRKWVGKRLASSTVISCSLAQGMICTVWLATSPPFPDSDMHSVIEEIVLECNDGSVTMFFCVLGYIGFLAIVSFTVAFLARKLPDRFNEAKFITFSMLVFCSVWLSFVPTYLSTKGKYMVAVEIFSILASSAGLLGCIFGPKCYIIVMRPDMNKNKRLIKGNK</sequence>
<dbReference type="InterPro" id="IPR038550">
    <property type="entry name" value="GPCR_3_9-Cys_sf"/>
</dbReference>
<dbReference type="PANTHER" id="PTHR24061">
    <property type="entry name" value="CALCIUM-SENSING RECEPTOR-RELATED"/>
    <property type="match status" value="1"/>
</dbReference>
<accession>A0ABM1K4H9</accession>
<evidence type="ECO:0000256" key="4">
    <source>
        <dbReference type="ARBA" id="ARBA00022729"/>
    </source>
</evidence>
<dbReference type="PRINTS" id="PR01535">
    <property type="entry name" value="VOMERONASL2R"/>
</dbReference>
<evidence type="ECO:0000256" key="2">
    <source>
        <dbReference type="ARBA" id="ARBA00022475"/>
    </source>
</evidence>
<evidence type="ECO:0000256" key="8">
    <source>
        <dbReference type="ARBA" id="ARBA00023170"/>
    </source>
</evidence>
<evidence type="ECO:0000256" key="12">
    <source>
        <dbReference type="SAM" id="SignalP"/>
    </source>
</evidence>
<dbReference type="Gene3D" id="2.10.50.30">
    <property type="entry name" value="GPCR, family 3, nine cysteines domain"/>
    <property type="match status" value="1"/>
</dbReference>
<organism evidence="14 15">
    <name type="scientific">Gekko japonicus</name>
    <name type="common">Schlegel's Japanese gecko</name>
    <dbReference type="NCBI Taxonomy" id="146911"/>
    <lineage>
        <taxon>Eukaryota</taxon>
        <taxon>Metazoa</taxon>
        <taxon>Chordata</taxon>
        <taxon>Craniata</taxon>
        <taxon>Vertebrata</taxon>
        <taxon>Euteleostomi</taxon>
        <taxon>Lepidosauria</taxon>
        <taxon>Squamata</taxon>
        <taxon>Bifurcata</taxon>
        <taxon>Gekkota</taxon>
        <taxon>Gekkonidae</taxon>
        <taxon>Gekkoninae</taxon>
        <taxon>Gekko</taxon>
    </lineage>
</organism>
<feature type="signal peptide" evidence="12">
    <location>
        <begin position="1"/>
        <end position="18"/>
    </location>
</feature>
<feature type="transmembrane region" description="Helical" evidence="11">
    <location>
        <begin position="609"/>
        <end position="627"/>
    </location>
</feature>
<comment type="subcellular location">
    <subcellularLocation>
        <location evidence="1">Cell membrane</location>
        <topology evidence="1">Multi-pass membrane protein</topology>
    </subcellularLocation>
</comment>
<dbReference type="SUPFAM" id="SSF53822">
    <property type="entry name" value="Periplasmic binding protein-like I"/>
    <property type="match status" value="1"/>
</dbReference>
<feature type="transmembrane region" description="Helical" evidence="11">
    <location>
        <begin position="763"/>
        <end position="783"/>
    </location>
</feature>
<dbReference type="InterPro" id="IPR004073">
    <property type="entry name" value="GPCR_3_vmron_rcpt_2"/>
</dbReference>
<dbReference type="InterPro" id="IPR000337">
    <property type="entry name" value="GPCR_3"/>
</dbReference>
<dbReference type="InterPro" id="IPR017978">
    <property type="entry name" value="GPCR_3_C"/>
</dbReference>
<evidence type="ECO:0000256" key="11">
    <source>
        <dbReference type="SAM" id="Phobius"/>
    </source>
</evidence>
<protein>
    <submittedName>
        <fullName evidence="15">Vomeronasal type-2 receptor 26-like</fullName>
    </submittedName>
</protein>
<dbReference type="Gene3D" id="3.40.50.2300">
    <property type="match status" value="2"/>
</dbReference>
<dbReference type="InterPro" id="IPR028082">
    <property type="entry name" value="Peripla_BP_I"/>
</dbReference>
<keyword evidence="3 11" id="KW-0812">Transmembrane</keyword>